<dbReference type="InterPro" id="IPR018968">
    <property type="entry name" value="Phasin"/>
</dbReference>
<evidence type="ECO:0000259" key="2">
    <source>
        <dbReference type="Pfam" id="PF09361"/>
    </source>
</evidence>
<dbReference type="AlphaFoldDB" id="A0AA41Z6K8"/>
<reference evidence="3" key="1">
    <citation type="submission" date="2022-06" db="EMBL/GenBank/DDBJ databases">
        <title>Sphingomonas sp. nov. isolated from rhizosphere soil of tomato.</title>
        <authorList>
            <person name="Dong H."/>
            <person name="Gao R."/>
        </authorList>
    </citation>
    <scope>NUCLEOTIDE SEQUENCE</scope>
    <source>
        <strain evidence="3">MMSM24</strain>
    </source>
</reference>
<dbReference type="Proteomes" id="UP001165565">
    <property type="component" value="Unassembled WGS sequence"/>
</dbReference>
<dbReference type="Pfam" id="PF09361">
    <property type="entry name" value="Phasin_2"/>
    <property type="match status" value="1"/>
</dbReference>
<feature type="domain" description="Phasin" evidence="2">
    <location>
        <begin position="37"/>
        <end position="129"/>
    </location>
</feature>
<organism evidence="3 4">
    <name type="scientific">Sphingomonas lycopersici</name>
    <dbReference type="NCBI Taxonomy" id="2951807"/>
    <lineage>
        <taxon>Bacteria</taxon>
        <taxon>Pseudomonadati</taxon>
        <taxon>Pseudomonadota</taxon>
        <taxon>Alphaproteobacteria</taxon>
        <taxon>Sphingomonadales</taxon>
        <taxon>Sphingomonadaceae</taxon>
        <taxon>Sphingomonas</taxon>
    </lineage>
</organism>
<accession>A0AA41Z6K8</accession>
<evidence type="ECO:0000313" key="3">
    <source>
        <dbReference type="EMBL" id="MCW6534475.1"/>
    </source>
</evidence>
<sequence length="134" mass="14581">MAQQPRKTASDRAKAAADKVREGAEKARETIKERVVDPAKRAGEAMKASSEKALENNKAIGLKMLDQAETNTREAFAAMRAAASAKDLSEVMKIQGDFLREQGNRSMAQAREVGELIMQFGREAVGTFKAPGKK</sequence>
<feature type="compositionally biased region" description="Basic and acidic residues" evidence="1">
    <location>
        <begin position="8"/>
        <end position="30"/>
    </location>
</feature>
<gene>
    <name evidence="3" type="ORF">NEE01_06710</name>
</gene>
<evidence type="ECO:0000313" key="4">
    <source>
        <dbReference type="Proteomes" id="UP001165565"/>
    </source>
</evidence>
<name>A0AA41Z6K8_9SPHN</name>
<proteinExistence type="predicted"/>
<protein>
    <submittedName>
        <fullName evidence="3">Phasin family protein</fullName>
    </submittedName>
</protein>
<evidence type="ECO:0000256" key="1">
    <source>
        <dbReference type="SAM" id="MobiDB-lite"/>
    </source>
</evidence>
<dbReference type="RefSeq" id="WP_265268372.1">
    <property type="nucleotide sequence ID" value="NZ_JANFAU010000002.1"/>
</dbReference>
<comment type="caution">
    <text evidence="3">The sequence shown here is derived from an EMBL/GenBank/DDBJ whole genome shotgun (WGS) entry which is preliminary data.</text>
</comment>
<feature type="region of interest" description="Disordered" evidence="1">
    <location>
        <begin position="1"/>
        <end position="30"/>
    </location>
</feature>
<dbReference type="EMBL" id="JANFAV010000003">
    <property type="protein sequence ID" value="MCW6534475.1"/>
    <property type="molecule type" value="Genomic_DNA"/>
</dbReference>
<keyword evidence="4" id="KW-1185">Reference proteome</keyword>